<dbReference type="Proteomes" id="UP000321577">
    <property type="component" value="Unassembled WGS sequence"/>
</dbReference>
<proteinExistence type="predicted"/>
<feature type="transmembrane region" description="Helical" evidence="2">
    <location>
        <begin position="115"/>
        <end position="141"/>
    </location>
</feature>
<evidence type="ECO:0000313" key="3">
    <source>
        <dbReference type="EMBL" id="GEP46108.1"/>
    </source>
</evidence>
<feature type="transmembrane region" description="Helical" evidence="2">
    <location>
        <begin position="192"/>
        <end position="210"/>
    </location>
</feature>
<accession>A0A512MH95</accession>
<organism evidence="3 4">
    <name type="scientific">Brevifollis gellanilyticus</name>
    <dbReference type="NCBI Taxonomy" id="748831"/>
    <lineage>
        <taxon>Bacteria</taxon>
        <taxon>Pseudomonadati</taxon>
        <taxon>Verrucomicrobiota</taxon>
        <taxon>Verrucomicrobiia</taxon>
        <taxon>Verrucomicrobiales</taxon>
        <taxon>Verrucomicrobiaceae</taxon>
    </lineage>
</organism>
<dbReference type="AlphaFoldDB" id="A0A512MH95"/>
<sequence>MQREKSLLSPTLMSDEEEKTKTPAPIPILLDALSHPFSRLMWWLMLVLCSAGFLIFLGVSMGATTDGRVVISGRLIFGALFLIGLVIRCYFTIIEHTLTDWGKEAWQQVTMNTDGLWSSIPSLLGLAGIAWLPAILVWQMVSHEQASLLGSQLAAAFGCEYFCLGILALVVFDNFSMVMPQRIMPAMFRSGWLFLIAGPALTLVPLSFQIVWNMQSADQSTFFRAIIASSGAAFFLIAHARLMGLLYKANRQRIGWED</sequence>
<keyword evidence="2" id="KW-1133">Transmembrane helix</keyword>
<protein>
    <submittedName>
        <fullName evidence="3">Uncharacterized protein</fullName>
    </submittedName>
</protein>
<keyword evidence="2" id="KW-0812">Transmembrane</keyword>
<name>A0A512MH95_9BACT</name>
<feature type="transmembrane region" description="Helical" evidence="2">
    <location>
        <begin position="40"/>
        <end position="63"/>
    </location>
</feature>
<comment type="caution">
    <text evidence="3">The sequence shown here is derived from an EMBL/GenBank/DDBJ whole genome shotgun (WGS) entry which is preliminary data.</text>
</comment>
<feature type="transmembrane region" description="Helical" evidence="2">
    <location>
        <begin position="153"/>
        <end position="172"/>
    </location>
</feature>
<evidence type="ECO:0000256" key="2">
    <source>
        <dbReference type="SAM" id="Phobius"/>
    </source>
</evidence>
<gene>
    <name evidence="3" type="ORF">BGE01nite_53990</name>
</gene>
<evidence type="ECO:0000313" key="4">
    <source>
        <dbReference type="Proteomes" id="UP000321577"/>
    </source>
</evidence>
<feature type="transmembrane region" description="Helical" evidence="2">
    <location>
        <begin position="75"/>
        <end position="94"/>
    </location>
</feature>
<evidence type="ECO:0000256" key="1">
    <source>
        <dbReference type="SAM" id="MobiDB-lite"/>
    </source>
</evidence>
<feature type="region of interest" description="Disordered" evidence="1">
    <location>
        <begin position="1"/>
        <end position="20"/>
    </location>
</feature>
<dbReference type="EMBL" id="BKAG01000071">
    <property type="protein sequence ID" value="GEP46108.1"/>
    <property type="molecule type" value="Genomic_DNA"/>
</dbReference>
<reference evidence="3 4" key="1">
    <citation type="submission" date="2019-07" db="EMBL/GenBank/DDBJ databases">
        <title>Whole genome shotgun sequence of Brevifollis gellanilyticus NBRC 108608.</title>
        <authorList>
            <person name="Hosoyama A."/>
            <person name="Uohara A."/>
            <person name="Ohji S."/>
            <person name="Ichikawa N."/>
        </authorList>
    </citation>
    <scope>NUCLEOTIDE SEQUENCE [LARGE SCALE GENOMIC DNA]</scope>
    <source>
        <strain evidence="3 4">NBRC 108608</strain>
    </source>
</reference>
<feature type="transmembrane region" description="Helical" evidence="2">
    <location>
        <begin position="222"/>
        <end position="243"/>
    </location>
</feature>
<keyword evidence="2" id="KW-0472">Membrane</keyword>
<keyword evidence="4" id="KW-1185">Reference proteome</keyword>